<keyword evidence="6" id="KW-1185">Reference proteome</keyword>
<evidence type="ECO:0000256" key="3">
    <source>
        <dbReference type="ARBA" id="ARBA00022679"/>
    </source>
</evidence>
<feature type="domain" description="Glycosyltransferase 2-like" evidence="4">
    <location>
        <begin position="7"/>
        <end position="164"/>
    </location>
</feature>
<dbReference type="RefSeq" id="WP_310340594.1">
    <property type="nucleotide sequence ID" value="NZ_JAVDXO010000002.1"/>
</dbReference>
<dbReference type="Pfam" id="PF02348">
    <property type="entry name" value="CTP_transf_3"/>
    <property type="match status" value="1"/>
</dbReference>
<dbReference type="CDD" id="cd00761">
    <property type="entry name" value="Glyco_tranf_GTA_type"/>
    <property type="match status" value="1"/>
</dbReference>
<sequence length="453" mass="51163">MSKPRITVYIPSHNYGRFLSEAIESVLRQSVTDWELFVIDDGSTDDTAAVMKLYEAHPTIRLFSTGGIGLTAVCNLALSHAQGDYIVRLDGDDVFDENILLVLGHVLESNPEMALVFPDYYMVDPFGEVYSTERRKKLYTDNHTFDTPPHGACTMIRVSVLKEVGGYREDLKAQDGFDLWSKIFERYKSTNVNLPLFYYRQHGNNLTTNSQRIFNARRQIKKDFVRDKLKDLLPVIAVIPCRRNFDFVTDLWNEKMGGKTLLEREIEVCLSSDLFNYVVVASDNPLTEETVKKFSDKRLSFALRDSQSTIRSASIVPTLESIAKKFDPDLNGITVIRYLQSPFVTVGSIEESVATMVMSGADSSTAVEEIVSQVFRRTRYGMEPVNPQGEFRSDFDLLYRDLLSCVATYNRNFRSGSLTGRSIVSYVMPPAECLNIDTEQKLQIARVVAGGAS</sequence>
<organism evidence="5 6">
    <name type="scientific">Rhodoferax saidenbachensis</name>
    <dbReference type="NCBI Taxonomy" id="1484693"/>
    <lineage>
        <taxon>Bacteria</taxon>
        <taxon>Pseudomonadati</taxon>
        <taxon>Pseudomonadota</taxon>
        <taxon>Betaproteobacteria</taxon>
        <taxon>Burkholderiales</taxon>
        <taxon>Comamonadaceae</taxon>
        <taxon>Rhodoferax</taxon>
    </lineage>
</organism>
<dbReference type="InterPro" id="IPR003329">
    <property type="entry name" value="Cytidylyl_trans"/>
</dbReference>
<comment type="similarity">
    <text evidence="1">Belongs to the glycosyltransferase 2 family.</text>
</comment>
<dbReference type="Gene3D" id="3.90.550.10">
    <property type="entry name" value="Spore Coat Polysaccharide Biosynthesis Protein SpsA, Chain A"/>
    <property type="match status" value="2"/>
</dbReference>
<comment type="caution">
    <text evidence="5">The sequence shown here is derived from an EMBL/GenBank/DDBJ whole genome shotgun (WGS) entry which is preliminary data.</text>
</comment>
<evidence type="ECO:0000313" key="6">
    <source>
        <dbReference type="Proteomes" id="UP001268089"/>
    </source>
</evidence>
<dbReference type="InterPro" id="IPR029044">
    <property type="entry name" value="Nucleotide-diphossugar_trans"/>
</dbReference>
<evidence type="ECO:0000259" key="4">
    <source>
        <dbReference type="Pfam" id="PF00535"/>
    </source>
</evidence>
<dbReference type="SUPFAM" id="SSF53448">
    <property type="entry name" value="Nucleotide-diphospho-sugar transferases"/>
    <property type="match status" value="2"/>
</dbReference>
<dbReference type="Proteomes" id="UP001268089">
    <property type="component" value="Unassembled WGS sequence"/>
</dbReference>
<evidence type="ECO:0000256" key="1">
    <source>
        <dbReference type="ARBA" id="ARBA00006739"/>
    </source>
</evidence>
<proteinExistence type="inferred from homology"/>
<evidence type="ECO:0000313" key="5">
    <source>
        <dbReference type="EMBL" id="MDR7306051.1"/>
    </source>
</evidence>
<dbReference type="PANTHER" id="PTHR43685:SF5">
    <property type="entry name" value="GLYCOSYLTRANSFERASE EPSE-RELATED"/>
    <property type="match status" value="1"/>
</dbReference>
<protein>
    <submittedName>
        <fullName evidence="5">Glycosyltransferase involved in cell wall biosynthesis</fullName>
    </submittedName>
</protein>
<dbReference type="InterPro" id="IPR050834">
    <property type="entry name" value="Glycosyltransf_2"/>
</dbReference>
<gene>
    <name evidence="5" type="ORF">J2X15_001329</name>
</gene>
<keyword evidence="3" id="KW-0808">Transferase</keyword>
<accession>A0ABU1ZKH7</accession>
<dbReference type="Pfam" id="PF00535">
    <property type="entry name" value="Glycos_transf_2"/>
    <property type="match status" value="1"/>
</dbReference>
<dbReference type="InterPro" id="IPR001173">
    <property type="entry name" value="Glyco_trans_2-like"/>
</dbReference>
<dbReference type="PANTHER" id="PTHR43685">
    <property type="entry name" value="GLYCOSYLTRANSFERASE"/>
    <property type="match status" value="1"/>
</dbReference>
<keyword evidence="2" id="KW-0328">Glycosyltransferase</keyword>
<name>A0ABU1ZKH7_9BURK</name>
<evidence type="ECO:0000256" key="2">
    <source>
        <dbReference type="ARBA" id="ARBA00022676"/>
    </source>
</evidence>
<dbReference type="EMBL" id="JAVDXO010000002">
    <property type="protein sequence ID" value="MDR7306051.1"/>
    <property type="molecule type" value="Genomic_DNA"/>
</dbReference>
<reference evidence="5 6" key="1">
    <citation type="submission" date="2023-07" db="EMBL/GenBank/DDBJ databases">
        <title>Sorghum-associated microbial communities from plants grown in Nebraska, USA.</title>
        <authorList>
            <person name="Schachtman D."/>
        </authorList>
    </citation>
    <scope>NUCLEOTIDE SEQUENCE [LARGE SCALE GENOMIC DNA]</scope>
    <source>
        <strain evidence="5 6">BE308</strain>
    </source>
</reference>